<feature type="domain" description="HTH cro/C1-type" evidence="2">
    <location>
        <begin position="25"/>
        <end position="71"/>
    </location>
</feature>
<dbReference type="PANTHER" id="PTHR36924:SF1">
    <property type="entry name" value="ANTITOXIN HIGA-1"/>
    <property type="match status" value="1"/>
</dbReference>
<dbReference type="EMBL" id="JACPRF010000138">
    <property type="protein sequence ID" value="MBI2876107.1"/>
    <property type="molecule type" value="Genomic_DNA"/>
</dbReference>
<proteinExistence type="predicted"/>
<reference evidence="3" key="1">
    <citation type="submission" date="2020-07" db="EMBL/GenBank/DDBJ databases">
        <title>Huge and variable diversity of episymbiotic CPR bacteria and DPANN archaea in groundwater ecosystems.</title>
        <authorList>
            <person name="He C.Y."/>
            <person name="Keren R."/>
            <person name="Whittaker M."/>
            <person name="Farag I.F."/>
            <person name="Doudna J."/>
            <person name="Cate J.H.D."/>
            <person name="Banfield J.F."/>
        </authorList>
    </citation>
    <scope>NUCLEOTIDE SEQUENCE</scope>
    <source>
        <strain evidence="3">NC_groundwater_672_Ag_B-0.1um_62_36</strain>
    </source>
</reference>
<dbReference type="Pfam" id="PF01381">
    <property type="entry name" value="HTH_3"/>
    <property type="match status" value="1"/>
</dbReference>
<keyword evidence="1" id="KW-0238">DNA-binding</keyword>
<protein>
    <submittedName>
        <fullName evidence="3">HigA family addiction module antidote protein</fullName>
    </submittedName>
</protein>
<dbReference type="SUPFAM" id="SSF47413">
    <property type="entry name" value="lambda repressor-like DNA-binding domains"/>
    <property type="match status" value="1"/>
</dbReference>
<comment type="caution">
    <text evidence="3">The sequence shown here is derived from an EMBL/GenBank/DDBJ whole genome shotgun (WGS) entry which is preliminary data.</text>
</comment>
<dbReference type="PROSITE" id="PS50943">
    <property type="entry name" value="HTH_CROC1"/>
    <property type="match status" value="1"/>
</dbReference>
<evidence type="ECO:0000259" key="2">
    <source>
        <dbReference type="PROSITE" id="PS50943"/>
    </source>
</evidence>
<sequence length="102" mass="11544">MVTTEKMPPVHPGEILLEEFLIPMGISQHKLARETGIPVTRINAIVRGERGITADTALRLGRFFGISPQTWLNLQNHYDLETQKEALGDRLEREVRPLASTR</sequence>
<dbReference type="NCBIfam" id="TIGR02607">
    <property type="entry name" value="antidote_HigA"/>
    <property type="match status" value="1"/>
</dbReference>
<dbReference type="PANTHER" id="PTHR36924">
    <property type="entry name" value="ANTITOXIN HIGA-1"/>
    <property type="match status" value="1"/>
</dbReference>
<evidence type="ECO:0000313" key="3">
    <source>
        <dbReference type="EMBL" id="MBI2876107.1"/>
    </source>
</evidence>
<gene>
    <name evidence="3" type="ORF">HYY20_04430</name>
</gene>
<evidence type="ECO:0000313" key="4">
    <source>
        <dbReference type="Proteomes" id="UP000769766"/>
    </source>
</evidence>
<dbReference type="SMART" id="SM00530">
    <property type="entry name" value="HTH_XRE"/>
    <property type="match status" value="1"/>
</dbReference>
<dbReference type="InterPro" id="IPR001387">
    <property type="entry name" value="Cro/C1-type_HTH"/>
</dbReference>
<dbReference type="AlphaFoldDB" id="A0A932CN11"/>
<name>A0A932CN11_UNCTE</name>
<evidence type="ECO:0000256" key="1">
    <source>
        <dbReference type="ARBA" id="ARBA00023125"/>
    </source>
</evidence>
<dbReference type="CDD" id="cd00093">
    <property type="entry name" value="HTH_XRE"/>
    <property type="match status" value="1"/>
</dbReference>
<dbReference type="Proteomes" id="UP000769766">
    <property type="component" value="Unassembled WGS sequence"/>
</dbReference>
<accession>A0A932CN11</accession>
<dbReference type="InterPro" id="IPR013430">
    <property type="entry name" value="Toxin_antidote_HigA"/>
</dbReference>
<dbReference type="GO" id="GO:0003677">
    <property type="term" value="F:DNA binding"/>
    <property type="evidence" value="ECO:0007669"/>
    <property type="project" value="UniProtKB-KW"/>
</dbReference>
<dbReference type="Gene3D" id="1.10.260.40">
    <property type="entry name" value="lambda repressor-like DNA-binding domains"/>
    <property type="match status" value="1"/>
</dbReference>
<organism evidence="3 4">
    <name type="scientific">Tectimicrobiota bacterium</name>
    <dbReference type="NCBI Taxonomy" id="2528274"/>
    <lineage>
        <taxon>Bacteria</taxon>
        <taxon>Pseudomonadati</taxon>
        <taxon>Nitrospinota/Tectimicrobiota group</taxon>
        <taxon>Candidatus Tectimicrobiota</taxon>
    </lineage>
</organism>
<dbReference type="InterPro" id="IPR010982">
    <property type="entry name" value="Lambda_DNA-bd_dom_sf"/>
</dbReference>